<dbReference type="InterPro" id="IPR001173">
    <property type="entry name" value="Glyco_trans_2-like"/>
</dbReference>
<protein>
    <submittedName>
        <fullName evidence="3">Glycosyl transferase family 2</fullName>
    </submittedName>
</protein>
<keyword evidence="3" id="KW-0808">Transferase</keyword>
<organism evidence="3 4">
    <name type="scientific">Candidatus Gottesmanbacteria bacterium GW2011_GWA2_42_18</name>
    <dbReference type="NCBI Taxonomy" id="1618442"/>
    <lineage>
        <taxon>Bacteria</taxon>
        <taxon>Candidatus Gottesmaniibacteriota</taxon>
    </lineage>
</organism>
<keyword evidence="1" id="KW-1133">Transmembrane helix</keyword>
<accession>A0A0G0ZDL0</accession>
<dbReference type="EMBL" id="LCDD01000013">
    <property type="protein sequence ID" value="KKS46779.1"/>
    <property type="molecule type" value="Genomic_DNA"/>
</dbReference>
<dbReference type="PANTHER" id="PTHR43630:SF2">
    <property type="entry name" value="GLYCOSYLTRANSFERASE"/>
    <property type="match status" value="1"/>
</dbReference>
<keyword evidence="1" id="KW-0812">Transmembrane</keyword>
<evidence type="ECO:0000256" key="1">
    <source>
        <dbReference type="SAM" id="Phobius"/>
    </source>
</evidence>
<comment type="caution">
    <text evidence="3">The sequence shown here is derived from an EMBL/GenBank/DDBJ whole genome shotgun (WGS) entry which is preliminary data.</text>
</comment>
<name>A0A0G0ZDL0_9BACT</name>
<sequence length="260" mass="30108">MIKNLSSVILAQNEETKILACLKSVSFCPEIVLVLDNSTEAVIRIIKQFQKDYPGTLKIHQHSLNGDFAAQRNFALSKVSHEWVLSIDADEEVSRNLQEEITKILKNPGNVNGYFIKRQDIIYRKLLKFGETGHIFFLRLGRYDRGRWINKVHEVWQISGKTGYLKNPFIHSSHKDIKEFLVKINEYSTLVAQSWKEQGRRIGFWQILLYPAGKFFKNYLLKFGFLDGVAGLIMAVMMSFHSFLARGKLYTAYLKDEKNP</sequence>
<evidence type="ECO:0000259" key="2">
    <source>
        <dbReference type="Pfam" id="PF00535"/>
    </source>
</evidence>
<dbReference type="AlphaFoldDB" id="A0A0G0ZDL0"/>
<dbReference type="Gene3D" id="3.90.550.10">
    <property type="entry name" value="Spore Coat Polysaccharide Biosynthesis Protein SpsA, Chain A"/>
    <property type="match status" value="1"/>
</dbReference>
<reference evidence="3 4" key="1">
    <citation type="journal article" date="2015" name="Nature">
        <title>rRNA introns, odd ribosomes, and small enigmatic genomes across a large radiation of phyla.</title>
        <authorList>
            <person name="Brown C.T."/>
            <person name="Hug L.A."/>
            <person name="Thomas B.C."/>
            <person name="Sharon I."/>
            <person name="Castelle C.J."/>
            <person name="Singh A."/>
            <person name="Wilkins M.J."/>
            <person name="Williams K.H."/>
            <person name="Banfield J.F."/>
        </authorList>
    </citation>
    <scope>NUCLEOTIDE SEQUENCE [LARGE SCALE GENOMIC DNA]</scope>
</reference>
<keyword evidence="1" id="KW-0472">Membrane</keyword>
<evidence type="ECO:0000313" key="3">
    <source>
        <dbReference type="EMBL" id="KKS46779.1"/>
    </source>
</evidence>
<dbReference type="PANTHER" id="PTHR43630">
    <property type="entry name" value="POLY-BETA-1,6-N-ACETYL-D-GLUCOSAMINE SYNTHASE"/>
    <property type="match status" value="1"/>
</dbReference>
<proteinExistence type="predicted"/>
<dbReference type="SUPFAM" id="SSF53448">
    <property type="entry name" value="Nucleotide-diphospho-sugar transferases"/>
    <property type="match status" value="1"/>
</dbReference>
<dbReference type="Pfam" id="PF00535">
    <property type="entry name" value="Glycos_transf_2"/>
    <property type="match status" value="1"/>
</dbReference>
<feature type="transmembrane region" description="Helical" evidence="1">
    <location>
        <begin position="223"/>
        <end position="244"/>
    </location>
</feature>
<dbReference type="CDD" id="cd02511">
    <property type="entry name" value="Beta4Glucosyltransferase"/>
    <property type="match status" value="1"/>
</dbReference>
<gene>
    <name evidence="3" type="ORF">UV09_C0013G0012</name>
</gene>
<dbReference type="InterPro" id="IPR029044">
    <property type="entry name" value="Nucleotide-diphossugar_trans"/>
</dbReference>
<feature type="domain" description="Glycosyltransferase 2-like" evidence="2">
    <location>
        <begin position="8"/>
        <end position="118"/>
    </location>
</feature>
<dbReference type="Proteomes" id="UP000034320">
    <property type="component" value="Unassembled WGS sequence"/>
</dbReference>
<evidence type="ECO:0000313" key="4">
    <source>
        <dbReference type="Proteomes" id="UP000034320"/>
    </source>
</evidence>
<dbReference type="GO" id="GO:0016740">
    <property type="term" value="F:transferase activity"/>
    <property type="evidence" value="ECO:0007669"/>
    <property type="project" value="UniProtKB-KW"/>
</dbReference>